<dbReference type="AlphaFoldDB" id="A0A0U1NTP7"/>
<organism evidence="5 6">
    <name type="scientific">Neobacillus massiliamazoniensis</name>
    <dbReference type="NCBI Taxonomy" id="1499688"/>
    <lineage>
        <taxon>Bacteria</taxon>
        <taxon>Bacillati</taxon>
        <taxon>Bacillota</taxon>
        <taxon>Bacilli</taxon>
        <taxon>Bacillales</taxon>
        <taxon>Bacillaceae</taxon>
        <taxon>Neobacillus</taxon>
    </lineage>
</organism>
<dbReference type="SMART" id="SM00382">
    <property type="entry name" value="AAA"/>
    <property type="match status" value="1"/>
</dbReference>
<dbReference type="Pfam" id="PF00005">
    <property type="entry name" value="ABC_tran"/>
    <property type="match status" value="1"/>
</dbReference>
<dbReference type="CDD" id="cd03230">
    <property type="entry name" value="ABC_DR_subfamily_A"/>
    <property type="match status" value="1"/>
</dbReference>
<dbReference type="PANTHER" id="PTHR42939:SF1">
    <property type="entry name" value="ABC TRANSPORTER ATP-BINDING PROTEIN ALBC-RELATED"/>
    <property type="match status" value="1"/>
</dbReference>
<name>A0A0U1NTP7_9BACI</name>
<dbReference type="EMBL" id="CVRB01000001">
    <property type="protein sequence ID" value="CRK81417.1"/>
    <property type="molecule type" value="Genomic_DNA"/>
</dbReference>
<keyword evidence="3 5" id="KW-0067">ATP-binding</keyword>
<dbReference type="OrthoDB" id="2290519at2"/>
<dbReference type="InterPro" id="IPR027417">
    <property type="entry name" value="P-loop_NTPase"/>
</dbReference>
<reference evidence="6" key="1">
    <citation type="submission" date="2015-05" db="EMBL/GenBank/DDBJ databases">
        <authorList>
            <person name="Urmite Genomes"/>
        </authorList>
    </citation>
    <scope>NUCLEOTIDE SEQUENCE [LARGE SCALE GENOMIC DNA]</scope>
    <source>
        <strain evidence="6">LF1</strain>
    </source>
</reference>
<dbReference type="RefSeq" id="WP_090632402.1">
    <property type="nucleotide sequence ID" value="NZ_CVRB01000001.1"/>
</dbReference>
<gene>
    <name evidence="5" type="ORF">BN000_01319</name>
</gene>
<dbReference type="GO" id="GO:0005524">
    <property type="term" value="F:ATP binding"/>
    <property type="evidence" value="ECO:0007669"/>
    <property type="project" value="UniProtKB-KW"/>
</dbReference>
<evidence type="ECO:0000259" key="4">
    <source>
        <dbReference type="PROSITE" id="PS50893"/>
    </source>
</evidence>
<dbReference type="InterPro" id="IPR003439">
    <property type="entry name" value="ABC_transporter-like_ATP-bd"/>
</dbReference>
<proteinExistence type="predicted"/>
<accession>A0A0U1NTP7</accession>
<keyword evidence="1" id="KW-0813">Transport</keyword>
<evidence type="ECO:0000313" key="6">
    <source>
        <dbReference type="Proteomes" id="UP000199087"/>
    </source>
</evidence>
<dbReference type="GO" id="GO:0016887">
    <property type="term" value="F:ATP hydrolysis activity"/>
    <property type="evidence" value="ECO:0007669"/>
    <property type="project" value="InterPro"/>
</dbReference>
<dbReference type="InterPro" id="IPR003593">
    <property type="entry name" value="AAA+_ATPase"/>
</dbReference>
<protein>
    <submittedName>
        <fullName evidence="5">ABC transporter ATP-binding protein</fullName>
    </submittedName>
</protein>
<dbReference type="STRING" id="1499688.BN000_01319"/>
<dbReference type="PROSITE" id="PS50893">
    <property type="entry name" value="ABC_TRANSPORTER_2"/>
    <property type="match status" value="1"/>
</dbReference>
<evidence type="ECO:0000256" key="2">
    <source>
        <dbReference type="ARBA" id="ARBA00022741"/>
    </source>
</evidence>
<keyword evidence="6" id="KW-1185">Reference proteome</keyword>
<dbReference type="SUPFAM" id="SSF52540">
    <property type="entry name" value="P-loop containing nucleoside triphosphate hydrolases"/>
    <property type="match status" value="1"/>
</dbReference>
<evidence type="ECO:0000256" key="1">
    <source>
        <dbReference type="ARBA" id="ARBA00022448"/>
    </source>
</evidence>
<keyword evidence="2" id="KW-0547">Nucleotide-binding</keyword>
<evidence type="ECO:0000313" key="5">
    <source>
        <dbReference type="EMBL" id="CRK81417.1"/>
    </source>
</evidence>
<feature type="domain" description="ABC transporter" evidence="4">
    <location>
        <begin position="6"/>
        <end position="224"/>
    </location>
</feature>
<sequence>MEKVIFEAVNLSKEIEGNLVLQNLSFKFEDKVAAAIQGHNGSGKSTLLKILAGIYEPSSGKIIRNTRRIGYVPEHFPENLRFKLKEYLVIMSSFHGISRKGIEFELSKLIDLFEIEQFLEVPLKHCSKGTKQKVGIIQALLAKPDVLLLDEPLTGLDSSSQRNLIHLLEKLKKEVTIIFTTHEDVMIEKLANQILYIEARGILFSNETRKKKRLIKVEFPQKEVFKDLDSIHIQYEGNTAVITVDSAMCDQILISLLNKKCSVLEVREMR</sequence>
<dbReference type="PANTHER" id="PTHR42939">
    <property type="entry name" value="ABC TRANSPORTER ATP-BINDING PROTEIN ALBC-RELATED"/>
    <property type="match status" value="1"/>
</dbReference>
<dbReference type="Proteomes" id="UP000199087">
    <property type="component" value="Unassembled WGS sequence"/>
</dbReference>
<dbReference type="InterPro" id="IPR051782">
    <property type="entry name" value="ABC_Transporter_VariousFunc"/>
</dbReference>
<dbReference type="Gene3D" id="3.40.50.300">
    <property type="entry name" value="P-loop containing nucleotide triphosphate hydrolases"/>
    <property type="match status" value="1"/>
</dbReference>
<evidence type="ECO:0000256" key="3">
    <source>
        <dbReference type="ARBA" id="ARBA00022840"/>
    </source>
</evidence>